<gene>
    <name evidence="1" type="ORF">MRATA1EN3_LOCUS6507</name>
</gene>
<protein>
    <submittedName>
        <fullName evidence="1">Uncharacterized protein</fullName>
    </submittedName>
</protein>
<organism evidence="1 2">
    <name type="scientific">Rangifer tarandus platyrhynchus</name>
    <name type="common">Svalbard reindeer</name>
    <dbReference type="NCBI Taxonomy" id="3082113"/>
    <lineage>
        <taxon>Eukaryota</taxon>
        <taxon>Metazoa</taxon>
        <taxon>Chordata</taxon>
        <taxon>Craniata</taxon>
        <taxon>Vertebrata</taxon>
        <taxon>Euteleostomi</taxon>
        <taxon>Mammalia</taxon>
        <taxon>Eutheria</taxon>
        <taxon>Laurasiatheria</taxon>
        <taxon>Artiodactyla</taxon>
        <taxon>Ruminantia</taxon>
        <taxon>Pecora</taxon>
        <taxon>Cervidae</taxon>
        <taxon>Odocoileinae</taxon>
        <taxon>Rangifer</taxon>
    </lineage>
</organism>
<dbReference type="Proteomes" id="UP001162501">
    <property type="component" value="Chromosome 14"/>
</dbReference>
<name>A0ACB0E4J4_RANTA</name>
<sequence length="85" mass="8929">MPSMPAPPPGTPASRGRPGPDAQHPVGSEEIPVPRTWQFSNWTEHISILETVWGGSGDARAPPVHAGDAEASVQAGFEQPRRAGP</sequence>
<reference evidence="1" key="1">
    <citation type="submission" date="2023-05" db="EMBL/GenBank/DDBJ databases">
        <authorList>
            <consortium name="ELIXIR-Norway"/>
        </authorList>
    </citation>
    <scope>NUCLEOTIDE SEQUENCE</scope>
</reference>
<accession>A0ACB0E4J4</accession>
<evidence type="ECO:0000313" key="1">
    <source>
        <dbReference type="EMBL" id="CAI9695294.1"/>
    </source>
</evidence>
<evidence type="ECO:0000313" key="2">
    <source>
        <dbReference type="Proteomes" id="UP001162501"/>
    </source>
</evidence>
<dbReference type="EMBL" id="OX596098">
    <property type="protein sequence ID" value="CAI9695294.1"/>
    <property type="molecule type" value="Genomic_DNA"/>
</dbReference>
<proteinExistence type="predicted"/>